<name>A0A0N0M1P0_9GAMM</name>
<reference evidence="1 2" key="1">
    <citation type="submission" date="2015-08" db="EMBL/GenBank/DDBJ databases">
        <title>Draft Genome Sequence of Pseudoalteromonas porphyrae UCD-SED14.</title>
        <authorList>
            <person name="Coil D.A."/>
            <person name="Jospin G."/>
            <person name="Lee R.D."/>
            <person name="Eisen J.A."/>
        </authorList>
    </citation>
    <scope>NUCLEOTIDE SEQUENCE [LARGE SCALE GENOMIC DNA]</scope>
    <source>
        <strain evidence="1 2">UCD-SED14</strain>
    </source>
</reference>
<sequence>MTRICKVLNRKLLISITHEKEHIIHFLIIVISTKVQGSLVITKGKFTSGVCLFSLFLWLQRLKELKKRVWISKVRNKQNM</sequence>
<protein>
    <submittedName>
        <fullName evidence="1">Uncharacterized protein</fullName>
    </submittedName>
</protein>
<organism evidence="1 2">
    <name type="scientific">Pseudoalteromonas porphyrae</name>
    <dbReference type="NCBI Taxonomy" id="187330"/>
    <lineage>
        <taxon>Bacteria</taxon>
        <taxon>Pseudomonadati</taxon>
        <taxon>Pseudomonadota</taxon>
        <taxon>Gammaproteobacteria</taxon>
        <taxon>Alteromonadales</taxon>
        <taxon>Pseudoalteromonadaceae</taxon>
        <taxon>Pseudoalteromonas</taxon>
    </lineage>
</organism>
<gene>
    <name evidence="1" type="ORF">ADS77_03360</name>
</gene>
<accession>A0A0N0M1P0</accession>
<dbReference type="Proteomes" id="UP000037848">
    <property type="component" value="Unassembled WGS sequence"/>
</dbReference>
<proteinExistence type="predicted"/>
<dbReference type="PATRIC" id="fig|187330.3.peg.1710"/>
<comment type="caution">
    <text evidence="1">The sequence shown here is derived from an EMBL/GenBank/DDBJ whole genome shotgun (WGS) entry which is preliminary data.</text>
</comment>
<dbReference type="AlphaFoldDB" id="A0A0N0M1P0"/>
<evidence type="ECO:0000313" key="2">
    <source>
        <dbReference type="Proteomes" id="UP000037848"/>
    </source>
</evidence>
<dbReference type="EMBL" id="LHPH01000003">
    <property type="protein sequence ID" value="KPH64859.1"/>
    <property type="molecule type" value="Genomic_DNA"/>
</dbReference>
<keyword evidence="2" id="KW-1185">Reference proteome</keyword>
<evidence type="ECO:0000313" key="1">
    <source>
        <dbReference type="EMBL" id="KPH64859.1"/>
    </source>
</evidence>